<feature type="compositionally biased region" description="Polar residues" evidence="7">
    <location>
        <begin position="212"/>
        <end position="222"/>
    </location>
</feature>
<evidence type="ECO:0000259" key="9">
    <source>
        <dbReference type="Pfam" id="PF24882"/>
    </source>
</evidence>
<evidence type="ECO:0000256" key="5">
    <source>
        <dbReference type="ARBA" id="ARBA00023242"/>
    </source>
</evidence>
<protein>
    <recommendedName>
        <fullName evidence="3 6">Origin recognition complex subunit 2</fullName>
    </recommendedName>
</protein>
<dbReference type="PANTHER" id="PTHR14052:SF0">
    <property type="entry name" value="ORIGIN RECOGNITION COMPLEX SUBUNIT 2"/>
    <property type="match status" value="1"/>
</dbReference>
<comment type="subunit">
    <text evidence="6">Component of the origin recognition complex (ORC).</text>
</comment>
<feature type="region of interest" description="Disordered" evidence="7">
    <location>
        <begin position="93"/>
        <end position="231"/>
    </location>
</feature>
<evidence type="ECO:0000256" key="7">
    <source>
        <dbReference type="SAM" id="MobiDB-lite"/>
    </source>
</evidence>
<dbReference type="Pfam" id="PF24882">
    <property type="entry name" value="WHD_ORC2"/>
    <property type="match status" value="1"/>
</dbReference>
<accession>A0ABM0JUC7</accession>
<feature type="compositionally biased region" description="Acidic residues" evidence="7">
    <location>
        <begin position="194"/>
        <end position="209"/>
    </location>
</feature>
<name>A0ABM0JUC7_APLCA</name>
<comment type="subcellular location">
    <subcellularLocation>
        <location evidence="1 6">Nucleus</location>
    </subcellularLocation>
</comment>
<comment type="function">
    <text evidence="6">Component of the origin recognition complex (ORC) that binds origins of replication. DNA-binding is ATP-dependent. ORC is required to assemble the pre-replication complex necessary to initiate DNA replication.</text>
</comment>
<feature type="domain" description="Origin recognition complex subunit 2 RecA-like" evidence="8">
    <location>
        <begin position="283"/>
        <end position="443"/>
    </location>
</feature>
<feature type="compositionally biased region" description="Polar residues" evidence="7">
    <location>
        <begin position="39"/>
        <end position="54"/>
    </location>
</feature>
<dbReference type="InterPro" id="IPR056773">
    <property type="entry name" value="WHD_ORC2"/>
</dbReference>
<evidence type="ECO:0000256" key="2">
    <source>
        <dbReference type="ARBA" id="ARBA00007421"/>
    </source>
</evidence>
<gene>
    <name evidence="11" type="primary">LOC101851744</name>
</gene>
<proteinExistence type="inferred from homology"/>
<feature type="region of interest" description="Disordered" evidence="7">
    <location>
        <begin position="33"/>
        <end position="67"/>
    </location>
</feature>
<feature type="compositionally biased region" description="Polar residues" evidence="7">
    <location>
        <begin position="139"/>
        <end position="153"/>
    </location>
</feature>
<feature type="compositionally biased region" description="Acidic residues" evidence="7">
    <location>
        <begin position="55"/>
        <end position="64"/>
    </location>
</feature>
<dbReference type="Pfam" id="PF04084">
    <property type="entry name" value="RecA-like_ORC2"/>
    <property type="match status" value="1"/>
</dbReference>
<keyword evidence="4 6" id="KW-0235">DNA replication</keyword>
<evidence type="ECO:0000256" key="6">
    <source>
        <dbReference type="RuleBase" id="RU368084"/>
    </source>
</evidence>
<evidence type="ECO:0000256" key="3">
    <source>
        <dbReference type="ARBA" id="ARBA00019080"/>
    </source>
</evidence>
<dbReference type="InterPro" id="IPR007220">
    <property type="entry name" value="ORC2"/>
</dbReference>
<evidence type="ECO:0000313" key="10">
    <source>
        <dbReference type="Proteomes" id="UP000694888"/>
    </source>
</evidence>
<dbReference type="RefSeq" id="XP_005101690.1">
    <property type="nucleotide sequence ID" value="XM_005101633.3"/>
</dbReference>
<comment type="similarity">
    <text evidence="2 6">Belongs to the ORC2 family.</text>
</comment>
<dbReference type="PANTHER" id="PTHR14052">
    <property type="entry name" value="ORIGIN RECOGNITION COMPLEX SUBUNIT 2"/>
    <property type="match status" value="1"/>
</dbReference>
<organism evidence="10 11">
    <name type="scientific">Aplysia californica</name>
    <name type="common">California sea hare</name>
    <dbReference type="NCBI Taxonomy" id="6500"/>
    <lineage>
        <taxon>Eukaryota</taxon>
        <taxon>Metazoa</taxon>
        <taxon>Spiralia</taxon>
        <taxon>Lophotrochozoa</taxon>
        <taxon>Mollusca</taxon>
        <taxon>Gastropoda</taxon>
        <taxon>Heterobranchia</taxon>
        <taxon>Euthyneura</taxon>
        <taxon>Tectipleura</taxon>
        <taxon>Aplysiida</taxon>
        <taxon>Aplysioidea</taxon>
        <taxon>Aplysiidae</taxon>
        <taxon>Aplysia</taxon>
    </lineage>
</organism>
<evidence type="ECO:0000259" key="8">
    <source>
        <dbReference type="Pfam" id="PF04084"/>
    </source>
</evidence>
<dbReference type="GeneID" id="101851744"/>
<dbReference type="InterPro" id="IPR056772">
    <property type="entry name" value="RecA-like_ORC2"/>
</dbReference>
<reference evidence="11" key="1">
    <citation type="submission" date="2025-08" db="UniProtKB">
        <authorList>
            <consortium name="RefSeq"/>
        </authorList>
    </citation>
    <scope>IDENTIFICATION</scope>
</reference>
<feature type="domain" description="Origin recognition complex subunit 2 winged-helix" evidence="9">
    <location>
        <begin position="501"/>
        <end position="560"/>
    </location>
</feature>
<sequence>MEEKRKKSIRITEVSEDAVIQHILPLNDLTRVKRRGRNSGASSQDLVYTATEYNGDSDSDEDAELSIPNGVQPMETEIEENAMFGGEVFRFRTQKKSGQMVMKAEDCVSPRTPGKKTPGRGSKSAKSTPTDGVLPSKTPPRSQRVTEKQQSAAEASPARTAIGEAAPRDHKRMESSTPYRLRKRNLQLEQAESSSDDSVDESSDEEEENGVGKNSNSGFEAQSTGGSGGSMNTTATAEAYFDLHSMAPVTSDRTLANLDGPRMDVSAVREALKSVTPGHRKETKALREKHEQCYGKWMLNMCHGYNILLYGLGSKRSLLDDFRTKHIAKYSHLVVNGYFPSLTVKQILNSITEEILGETHTGFSNPFAHIKFIKNAYKNKDEDFFLVIHNIDGILLRSERAQAVLSLLAEVEGFHIVASIDHINAPFLWDQNKYFRFRWLWFETATFLPYESENAYENSLLVQQSGALALSSILHVMHSLTPNGRRVFLLLARHQMEACDNSAYIGMSFQSLYQQCRESFLVNSDLTLQAQLVEFRDHRLIRSRKNYEGIEHLQIPVDKSTLTEFLNEYKEGSS</sequence>
<keyword evidence="10" id="KW-1185">Reference proteome</keyword>
<keyword evidence="5 6" id="KW-0539">Nucleus</keyword>
<evidence type="ECO:0000256" key="1">
    <source>
        <dbReference type="ARBA" id="ARBA00004123"/>
    </source>
</evidence>
<evidence type="ECO:0000256" key="4">
    <source>
        <dbReference type="ARBA" id="ARBA00022705"/>
    </source>
</evidence>
<dbReference type="Proteomes" id="UP000694888">
    <property type="component" value="Unplaced"/>
</dbReference>
<evidence type="ECO:0000313" key="11">
    <source>
        <dbReference type="RefSeq" id="XP_005101690.1"/>
    </source>
</evidence>